<comment type="caution">
    <text evidence="4">The sequence shown here is derived from an EMBL/GenBank/DDBJ whole genome shotgun (WGS) entry which is preliminary data.</text>
</comment>
<comment type="subcellular location">
    <subcellularLocation>
        <location evidence="1">Nucleus</location>
    </subcellularLocation>
</comment>
<evidence type="ECO:0000313" key="4">
    <source>
        <dbReference type="EMBL" id="KAK1288304.1"/>
    </source>
</evidence>
<accession>A0AAV9CJ22</accession>
<reference evidence="4" key="1">
    <citation type="journal article" date="2023" name="Nat. Commun.">
        <title>Diploid and tetraploid genomes of Acorus and the evolution of monocots.</title>
        <authorList>
            <person name="Ma L."/>
            <person name="Liu K.W."/>
            <person name="Li Z."/>
            <person name="Hsiao Y.Y."/>
            <person name="Qi Y."/>
            <person name="Fu T."/>
            <person name="Tang G.D."/>
            <person name="Zhang D."/>
            <person name="Sun W.H."/>
            <person name="Liu D.K."/>
            <person name="Li Y."/>
            <person name="Chen G.Z."/>
            <person name="Liu X.D."/>
            <person name="Liao X.Y."/>
            <person name="Jiang Y.T."/>
            <person name="Yu X."/>
            <person name="Hao Y."/>
            <person name="Huang J."/>
            <person name="Zhao X.W."/>
            <person name="Ke S."/>
            <person name="Chen Y.Y."/>
            <person name="Wu W.L."/>
            <person name="Hsu J.L."/>
            <person name="Lin Y.F."/>
            <person name="Huang M.D."/>
            <person name="Li C.Y."/>
            <person name="Huang L."/>
            <person name="Wang Z.W."/>
            <person name="Zhao X."/>
            <person name="Zhong W.Y."/>
            <person name="Peng D.H."/>
            <person name="Ahmad S."/>
            <person name="Lan S."/>
            <person name="Zhang J.S."/>
            <person name="Tsai W.C."/>
            <person name="Van de Peer Y."/>
            <person name="Liu Z.J."/>
        </authorList>
    </citation>
    <scope>NUCLEOTIDE SEQUENCE</scope>
    <source>
        <strain evidence="4">CP</strain>
    </source>
</reference>
<dbReference type="EMBL" id="JAUJYO010000019">
    <property type="protein sequence ID" value="KAK1288304.1"/>
    <property type="molecule type" value="Genomic_DNA"/>
</dbReference>
<proteinExistence type="predicted"/>
<sequence length="51" mass="5843">MVGEGDVEEELRVKRRILCHPMYELLKEAHLDCLKEKKQTVMVALSCNQGA</sequence>
<reference evidence="4" key="2">
    <citation type="submission" date="2023-06" db="EMBL/GenBank/DDBJ databases">
        <authorList>
            <person name="Ma L."/>
            <person name="Liu K.-W."/>
            <person name="Li Z."/>
            <person name="Hsiao Y.-Y."/>
            <person name="Qi Y."/>
            <person name="Fu T."/>
            <person name="Tang G."/>
            <person name="Zhang D."/>
            <person name="Sun W.-H."/>
            <person name="Liu D.-K."/>
            <person name="Li Y."/>
            <person name="Chen G.-Z."/>
            <person name="Liu X.-D."/>
            <person name="Liao X.-Y."/>
            <person name="Jiang Y.-T."/>
            <person name="Yu X."/>
            <person name="Hao Y."/>
            <person name="Huang J."/>
            <person name="Zhao X.-W."/>
            <person name="Ke S."/>
            <person name="Chen Y.-Y."/>
            <person name="Wu W.-L."/>
            <person name="Hsu J.-L."/>
            <person name="Lin Y.-F."/>
            <person name="Huang M.-D."/>
            <person name="Li C.-Y."/>
            <person name="Huang L."/>
            <person name="Wang Z.-W."/>
            <person name="Zhao X."/>
            <person name="Zhong W.-Y."/>
            <person name="Peng D.-H."/>
            <person name="Ahmad S."/>
            <person name="Lan S."/>
            <person name="Zhang J.-S."/>
            <person name="Tsai W.-C."/>
            <person name="Van De Peer Y."/>
            <person name="Liu Z.-J."/>
        </authorList>
    </citation>
    <scope>NUCLEOTIDE SEQUENCE</scope>
    <source>
        <strain evidence="4">CP</strain>
        <tissue evidence="4">Leaves</tissue>
    </source>
</reference>
<dbReference type="InterPro" id="IPR005540">
    <property type="entry name" value="KNOX1"/>
</dbReference>
<organism evidence="4 5">
    <name type="scientific">Acorus calamus</name>
    <name type="common">Sweet flag</name>
    <dbReference type="NCBI Taxonomy" id="4465"/>
    <lineage>
        <taxon>Eukaryota</taxon>
        <taxon>Viridiplantae</taxon>
        <taxon>Streptophyta</taxon>
        <taxon>Embryophyta</taxon>
        <taxon>Tracheophyta</taxon>
        <taxon>Spermatophyta</taxon>
        <taxon>Magnoliopsida</taxon>
        <taxon>Liliopsida</taxon>
        <taxon>Acoraceae</taxon>
        <taxon>Acorus</taxon>
    </lineage>
</organism>
<evidence type="ECO:0000313" key="5">
    <source>
        <dbReference type="Proteomes" id="UP001180020"/>
    </source>
</evidence>
<gene>
    <name evidence="4" type="ORF">QJS10_CPB19g01499</name>
</gene>
<dbReference type="AlphaFoldDB" id="A0AAV9CJ22"/>
<feature type="domain" description="KNOX1" evidence="3">
    <location>
        <begin position="13"/>
        <end position="35"/>
    </location>
</feature>
<dbReference type="Pfam" id="PF03790">
    <property type="entry name" value="KNOX1"/>
    <property type="match status" value="1"/>
</dbReference>
<evidence type="ECO:0000259" key="3">
    <source>
        <dbReference type="Pfam" id="PF03790"/>
    </source>
</evidence>
<evidence type="ECO:0000256" key="1">
    <source>
        <dbReference type="ARBA" id="ARBA00004123"/>
    </source>
</evidence>
<name>A0AAV9CJ22_ACOCL</name>
<keyword evidence="2" id="KW-0539">Nucleus</keyword>
<evidence type="ECO:0000256" key="2">
    <source>
        <dbReference type="ARBA" id="ARBA00023242"/>
    </source>
</evidence>
<dbReference type="GO" id="GO:0003677">
    <property type="term" value="F:DNA binding"/>
    <property type="evidence" value="ECO:0007669"/>
    <property type="project" value="InterPro"/>
</dbReference>
<protein>
    <recommendedName>
        <fullName evidence="3">KNOX1 domain-containing protein</fullName>
    </recommendedName>
</protein>
<keyword evidence="5" id="KW-1185">Reference proteome</keyword>
<dbReference type="GO" id="GO:0005634">
    <property type="term" value="C:nucleus"/>
    <property type="evidence" value="ECO:0007669"/>
    <property type="project" value="UniProtKB-SubCell"/>
</dbReference>
<dbReference type="Proteomes" id="UP001180020">
    <property type="component" value="Unassembled WGS sequence"/>
</dbReference>